<dbReference type="InterPro" id="IPR029066">
    <property type="entry name" value="PLP-binding_barrel"/>
</dbReference>
<protein>
    <recommendedName>
        <fullName evidence="2">Alanine racemase N-terminal domain-containing protein</fullName>
    </recommendedName>
</protein>
<proteinExistence type="predicted"/>
<dbReference type="PANTHER" id="PTHR10146:SF14">
    <property type="entry name" value="PYRIDOXAL PHOSPHATE HOMEOSTASIS PROTEIN"/>
    <property type="match status" value="1"/>
</dbReference>
<name>A0A381V3D4_9ZZZZ</name>
<dbReference type="GO" id="GO:0030170">
    <property type="term" value="F:pyridoxal phosphate binding"/>
    <property type="evidence" value="ECO:0007669"/>
    <property type="project" value="InterPro"/>
</dbReference>
<dbReference type="NCBIfam" id="TIGR00044">
    <property type="entry name" value="YggS family pyridoxal phosphate-dependent enzyme"/>
    <property type="match status" value="1"/>
</dbReference>
<dbReference type="InterPro" id="IPR001608">
    <property type="entry name" value="Ala_racemase_N"/>
</dbReference>
<gene>
    <name evidence="3" type="ORF">METZ01_LOCUS87736</name>
</gene>
<sequence length="156" mass="17631">MPDLSRRFIGHLQSNKVNKCLELFDTIDSVDSVKLLKRISNTATHQERTIHVLLEINTSGETQKHGFLPDQLNEIRECFNIPNINIEGLMTVGPLTIDKEKIRNSFIQLREVKDTMNQPGLNELSMGMSGDYEIAVEEGSTMVRLGTALFGVRNIF</sequence>
<dbReference type="Gene3D" id="3.20.20.10">
    <property type="entry name" value="Alanine racemase"/>
    <property type="match status" value="1"/>
</dbReference>
<evidence type="ECO:0000256" key="1">
    <source>
        <dbReference type="ARBA" id="ARBA00022898"/>
    </source>
</evidence>
<dbReference type="PANTHER" id="PTHR10146">
    <property type="entry name" value="PROLINE SYNTHETASE CO-TRANSCRIBED BACTERIAL HOMOLOG PROTEIN"/>
    <property type="match status" value="1"/>
</dbReference>
<evidence type="ECO:0000313" key="3">
    <source>
        <dbReference type="EMBL" id="SVA34882.1"/>
    </source>
</evidence>
<accession>A0A381V3D4</accession>
<reference evidence="3" key="1">
    <citation type="submission" date="2018-05" db="EMBL/GenBank/DDBJ databases">
        <authorList>
            <person name="Lanie J.A."/>
            <person name="Ng W.-L."/>
            <person name="Kazmierczak K.M."/>
            <person name="Andrzejewski T.M."/>
            <person name="Davidsen T.M."/>
            <person name="Wayne K.J."/>
            <person name="Tettelin H."/>
            <person name="Glass J.I."/>
            <person name="Rusch D."/>
            <person name="Podicherti R."/>
            <person name="Tsui H.-C.T."/>
            <person name="Winkler M.E."/>
        </authorList>
    </citation>
    <scope>NUCLEOTIDE SEQUENCE</scope>
</reference>
<dbReference type="AlphaFoldDB" id="A0A381V3D4"/>
<dbReference type="Pfam" id="PF01168">
    <property type="entry name" value="Ala_racemase_N"/>
    <property type="match status" value="1"/>
</dbReference>
<dbReference type="SUPFAM" id="SSF51419">
    <property type="entry name" value="PLP-binding barrel"/>
    <property type="match status" value="1"/>
</dbReference>
<dbReference type="EMBL" id="UINC01007744">
    <property type="protein sequence ID" value="SVA34882.1"/>
    <property type="molecule type" value="Genomic_DNA"/>
</dbReference>
<dbReference type="CDD" id="cd00635">
    <property type="entry name" value="PLPDE_III_YBL036c_like"/>
    <property type="match status" value="1"/>
</dbReference>
<dbReference type="InterPro" id="IPR011078">
    <property type="entry name" value="PyrdxlP_homeostasis"/>
</dbReference>
<organism evidence="3">
    <name type="scientific">marine metagenome</name>
    <dbReference type="NCBI Taxonomy" id="408172"/>
    <lineage>
        <taxon>unclassified sequences</taxon>
        <taxon>metagenomes</taxon>
        <taxon>ecological metagenomes</taxon>
    </lineage>
</organism>
<feature type="domain" description="Alanine racemase N-terminal" evidence="2">
    <location>
        <begin position="12"/>
        <end position="153"/>
    </location>
</feature>
<evidence type="ECO:0000259" key="2">
    <source>
        <dbReference type="Pfam" id="PF01168"/>
    </source>
</evidence>
<keyword evidence="1" id="KW-0663">Pyridoxal phosphate</keyword>